<evidence type="ECO:0000313" key="7">
    <source>
        <dbReference type="EMBL" id="ADN36410.1"/>
    </source>
</evidence>
<keyword evidence="3 7" id="KW-0489">Methyltransferase</keyword>
<dbReference type="InterPro" id="IPR036804">
    <property type="entry name" value="CheR_N_sf"/>
</dbReference>
<dbReference type="RefSeq" id="WP_013329587.1">
    <property type="nucleotide sequence ID" value="NC_014507.1"/>
</dbReference>
<dbReference type="SUPFAM" id="SSF53335">
    <property type="entry name" value="S-adenosyl-L-methionine-dependent methyltransferases"/>
    <property type="match status" value="1"/>
</dbReference>
<dbReference type="InterPro" id="IPR000780">
    <property type="entry name" value="CheR_MeTrfase"/>
</dbReference>
<dbReference type="PROSITE" id="PS50123">
    <property type="entry name" value="CHER"/>
    <property type="match status" value="1"/>
</dbReference>
<reference evidence="7 8" key="1">
    <citation type="journal article" date="2010" name="Stand. Genomic Sci.">
        <title>Complete genome sequence of Methanoplanus petrolearius type strain (SEBR 4847).</title>
        <authorList>
            <person name="Brambilla E."/>
            <person name="Djao O.D."/>
            <person name="Daligault H."/>
            <person name="Lapidus A."/>
            <person name="Lucas S."/>
            <person name="Hammon N."/>
            <person name="Nolan M."/>
            <person name="Tice H."/>
            <person name="Cheng J.F."/>
            <person name="Han C."/>
            <person name="Tapia R."/>
            <person name="Goodwin L."/>
            <person name="Pitluck S."/>
            <person name="Liolios K."/>
            <person name="Ivanova N."/>
            <person name="Mavromatis K."/>
            <person name="Mikhailova N."/>
            <person name="Pati A."/>
            <person name="Chen A."/>
            <person name="Palaniappan K."/>
            <person name="Land M."/>
            <person name="Hauser L."/>
            <person name="Chang Y.J."/>
            <person name="Jeffries C.D."/>
            <person name="Rohde M."/>
            <person name="Spring S."/>
            <person name="Sikorski J."/>
            <person name="Goker M."/>
            <person name="Woyke T."/>
            <person name="Bristow J."/>
            <person name="Eisen J.A."/>
            <person name="Markowitz V."/>
            <person name="Hugenholtz P."/>
            <person name="Kyrpides N.C."/>
            <person name="Klenk H.P."/>
        </authorList>
    </citation>
    <scope>NUCLEOTIDE SEQUENCE [LARGE SCALE GENOMIC DNA]</scope>
    <source>
        <strain evidence="8">DSM 11571 / OCM 486 / SEBR 4847</strain>
    </source>
</reference>
<dbReference type="SUPFAM" id="SSF47757">
    <property type="entry name" value="Chemotaxis receptor methyltransferase CheR, N-terminal domain"/>
    <property type="match status" value="1"/>
</dbReference>
<evidence type="ECO:0000256" key="5">
    <source>
        <dbReference type="ARBA" id="ARBA00022691"/>
    </source>
</evidence>
<evidence type="ECO:0000256" key="2">
    <source>
        <dbReference type="ARBA" id="ARBA00012534"/>
    </source>
</evidence>
<gene>
    <name evidence="7" type="ordered locus">Mpet_1657</name>
</gene>
<dbReference type="PANTHER" id="PTHR24422">
    <property type="entry name" value="CHEMOTAXIS PROTEIN METHYLTRANSFERASE"/>
    <property type="match status" value="1"/>
</dbReference>
<dbReference type="InterPro" id="IPR029063">
    <property type="entry name" value="SAM-dependent_MTases_sf"/>
</dbReference>
<dbReference type="Gene3D" id="3.40.50.150">
    <property type="entry name" value="Vaccinia Virus protein VP39"/>
    <property type="match status" value="1"/>
</dbReference>
<evidence type="ECO:0000256" key="3">
    <source>
        <dbReference type="ARBA" id="ARBA00022603"/>
    </source>
</evidence>
<dbReference type="GeneID" id="9744129"/>
<dbReference type="Proteomes" id="UP000006565">
    <property type="component" value="Chromosome"/>
</dbReference>
<dbReference type="STRING" id="679926.Mpet_1657"/>
<feature type="domain" description="CheR-type methyltransferase" evidence="6">
    <location>
        <begin position="1"/>
        <end position="265"/>
    </location>
</feature>
<dbReference type="SMART" id="SM00138">
    <property type="entry name" value="MeTrc"/>
    <property type="match status" value="1"/>
</dbReference>
<name>E1RHA6_METP4</name>
<comment type="catalytic activity">
    <reaction evidence="1">
        <text>L-glutamyl-[protein] + S-adenosyl-L-methionine = [protein]-L-glutamate 5-O-methyl ester + S-adenosyl-L-homocysteine</text>
        <dbReference type="Rhea" id="RHEA:24452"/>
        <dbReference type="Rhea" id="RHEA-COMP:10208"/>
        <dbReference type="Rhea" id="RHEA-COMP:10311"/>
        <dbReference type="ChEBI" id="CHEBI:29973"/>
        <dbReference type="ChEBI" id="CHEBI:57856"/>
        <dbReference type="ChEBI" id="CHEBI:59789"/>
        <dbReference type="ChEBI" id="CHEBI:82795"/>
        <dbReference type="EC" id="2.1.1.80"/>
    </reaction>
</comment>
<dbReference type="InterPro" id="IPR022641">
    <property type="entry name" value="CheR_N"/>
</dbReference>
<sequence>MEDNDFLLLKRSIERLLAIQCGSYKEDYIKRRVLSRMRIRGKENYKDYNTVLVAEKDEQEALRNALTINVTKFWRDKEVFDLIKSDIIPDIIRRKGKARIWSAGCSTGEEPYTLALIAYDLTRLKPDSQVTIYATDIDREVLKKAKEGIYDSKSLENLSEGQIRRHFTQIEDGKFQVKQHLKDMVRFSWHDLMSGKPAANYLDIVTCRNVTIYFTEQQKNDLAKMFHPALVMDGYYIMGKTEFMARELESLYKPYNALQKIYKKA</sequence>
<proteinExistence type="predicted"/>
<dbReference type="HOGENOM" id="CLU_025854_1_1_2"/>
<dbReference type="eggNOG" id="arCOG04402">
    <property type="taxonomic scope" value="Archaea"/>
</dbReference>
<dbReference type="PANTHER" id="PTHR24422:SF10">
    <property type="entry name" value="CHEMOTAXIS PROTEIN METHYLTRANSFERASE 2"/>
    <property type="match status" value="1"/>
</dbReference>
<dbReference type="InterPro" id="IPR022642">
    <property type="entry name" value="CheR_C"/>
</dbReference>
<evidence type="ECO:0000259" key="6">
    <source>
        <dbReference type="PROSITE" id="PS50123"/>
    </source>
</evidence>
<dbReference type="PRINTS" id="PR00996">
    <property type="entry name" value="CHERMTFRASE"/>
</dbReference>
<evidence type="ECO:0000256" key="1">
    <source>
        <dbReference type="ARBA" id="ARBA00001541"/>
    </source>
</evidence>
<evidence type="ECO:0000313" key="8">
    <source>
        <dbReference type="Proteomes" id="UP000006565"/>
    </source>
</evidence>
<dbReference type="GO" id="GO:0008983">
    <property type="term" value="F:protein-glutamate O-methyltransferase activity"/>
    <property type="evidence" value="ECO:0007669"/>
    <property type="project" value="UniProtKB-EC"/>
</dbReference>
<evidence type="ECO:0000256" key="4">
    <source>
        <dbReference type="ARBA" id="ARBA00022679"/>
    </source>
</evidence>
<dbReference type="OrthoDB" id="10657at2157"/>
<keyword evidence="5" id="KW-0949">S-adenosyl-L-methionine</keyword>
<dbReference type="Pfam" id="PF01739">
    <property type="entry name" value="CheR"/>
    <property type="match status" value="1"/>
</dbReference>
<organism evidence="7 8">
    <name type="scientific">Methanolacinia petrolearia (strain DSM 11571 / OCM 486 / SEBR 4847)</name>
    <name type="common">Methanoplanus petrolearius</name>
    <dbReference type="NCBI Taxonomy" id="679926"/>
    <lineage>
        <taxon>Archaea</taxon>
        <taxon>Methanobacteriati</taxon>
        <taxon>Methanobacteriota</taxon>
        <taxon>Stenosarchaea group</taxon>
        <taxon>Methanomicrobia</taxon>
        <taxon>Methanomicrobiales</taxon>
        <taxon>Methanomicrobiaceae</taxon>
        <taxon>Methanolacinia</taxon>
    </lineage>
</organism>
<dbReference type="Pfam" id="PF03705">
    <property type="entry name" value="CheR_N"/>
    <property type="match status" value="1"/>
</dbReference>
<dbReference type="EC" id="2.1.1.80" evidence="2"/>
<dbReference type="AlphaFoldDB" id="E1RHA6"/>
<dbReference type="GO" id="GO:0032259">
    <property type="term" value="P:methylation"/>
    <property type="evidence" value="ECO:0007669"/>
    <property type="project" value="UniProtKB-KW"/>
</dbReference>
<dbReference type="InterPro" id="IPR050903">
    <property type="entry name" value="Bact_Chemotaxis_MeTrfase"/>
</dbReference>
<dbReference type="KEGG" id="mpi:Mpet_1657"/>
<keyword evidence="4 7" id="KW-0808">Transferase</keyword>
<accession>E1RHA6</accession>
<dbReference type="Gene3D" id="1.10.155.10">
    <property type="entry name" value="Chemotaxis receptor methyltransferase CheR, N-terminal domain"/>
    <property type="match status" value="1"/>
</dbReference>
<dbReference type="EMBL" id="CP002117">
    <property type="protein sequence ID" value="ADN36410.1"/>
    <property type="molecule type" value="Genomic_DNA"/>
</dbReference>
<protein>
    <recommendedName>
        <fullName evidence="2">protein-glutamate O-methyltransferase</fullName>
        <ecNumber evidence="2">2.1.1.80</ecNumber>
    </recommendedName>
</protein>
<keyword evidence="8" id="KW-1185">Reference proteome</keyword>